<accession>A0ABU0H3V9</accession>
<keyword evidence="1" id="KW-0812">Transmembrane</keyword>
<gene>
    <name evidence="3" type="ORF">QO014_001374</name>
</gene>
<feature type="transmembrane region" description="Helical" evidence="1">
    <location>
        <begin position="25"/>
        <end position="45"/>
    </location>
</feature>
<dbReference type="InterPro" id="IPR001375">
    <property type="entry name" value="Peptidase_S9_cat"/>
</dbReference>
<evidence type="ECO:0000259" key="2">
    <source>
        <dbReference type="Pfam" id="PF00326"/>
    </source>
</evidence>
<keyword evidence="1" id="KW-1133">Transmembrane helix</keyword>
<proteinExistence type="predicted"/>
<protein>
    <submittedName>
        <fullName evidence="3">Pimeloyl-ACP methyl ester carboxylesterase</fullName>
    </submittedName>
</protein>
<dbReference type="InterPro" id="IPR005152">
    <property type="entry name" value="Lipase_secreted"/>
</dbReference>
<dbReference type="InterPro" id="IPR029058">
    <property type="entry name" value="AB_hydrolase_fold"/>
</dbReference>
<dbReference type="SUPFAM" id="SSF53474">
    <property type="entry name" value="alpha/beta-Hydrolases"/>
    <property type="match status" value="1"/>
</dbReference>
<dbReference type="Pfam" id="PF00326">
    <property type="entry name" value="Peptidase_S9"/>
    <property type="match status" value="1"/>
</dbReference>
<comment type="caution">
    <text evidence="3">The sequence shown here is derived from an EMBL/GenBank/DDBJ whole genome shotgun (WGS) entry which is preliminary data.</text>
</comment>
<reference evidence="3 4" key="1">
    <citation type="submission" date="2023-07" db="EMBL/GenBank/DDBJ databases">
        <title>Genomic Encyclopedia of Type Strains, Phase IV (KMG-IV): sequencing the most valuable type-strain genomes for metagenomic binning, comparative biology and taxonomic classification.</title>
        <authorList>
            <person name="Goeker M."/>
        </authorList>
    </citation>
    <scope>NUCLEOTIDE SEQUENCE [LARGE SCALE GENOMIC DNA]</scope>
    <source>
        <strain evidence="3 4">B6-8</strain>
    </source>
</reference>
<dbReference type="Proteomes" id="UP001241603">
    <property type="component" value="Unassembled WGS sequence"/>
</dbReference>
<dbReference type="EMBL" id="JAUSVO010000002">
    <property type="protein sequence ID" value="MDQ0436989.1"/>
    <property type="molecule type" value="Genomic_DNA"/>
</dbReference>
<dbReference type="PANTHER" id="PTHR34853:SF1">
    <property type="entry name" value="LIPASE 5"/>
    <property type="match status" value="1"/>
</dbReference>
<evidence type="ECO:0000256" key="1">
    <source>
        <dbReference type="SAM" id="Phobius"/>
    </source>
</evidence>
<dbReference type="PANTHER" id="PTHR34853">
    <property type="match status" value="1"/>
</dbReference>
<evidence type="ECO:0000313" key="4">
    <source>
        <dbReference type="Proteomes" id="UP001241603"/>
    </source>
</evidence>
<organism evidence="3 4">
    <name type="scientific">Kaistia dalseonensis</name>
    <dbReference type="NCBI Taxonomy" id="410840"/>
    <lineage>
        <taxon>Bacteria</taxon>
        <taxon>Pseudomonadati</taxon>
        <taxon>Pseudomonadota</taxon>
        <taxon>Alphaproteobacteria</taxon>
        <taxon>Hyphomicrobiales</taxon>
        <taxon>Kaistiaceae</taxon>
        <taxon>Kaistia</taxon>
    </lineage>
</organism>
<dbReference type="Gene3D" id="3.40.50.1820">
    <property type="entry name" value="alpha/beta hydrolase"/>
    <property type="match status" value="1"/>
</dbReference>
<feature type="domain" description="Peptidase S9 prolyl oligopeptidase catalytic" evidence="2">
    <location>
        <begin position="162"/>
        <end position="237"/>
    </location>
</feature>
<keyword evidence="4" id="KW-1185">Reference proteome</keyword>
<keyword evidence="1" id="KW-0472">Membrane</keyword>
<name>A0ABU0H3V9_9HYPH</name>
<sequence>MNALACHAIGPVGDLRDARSALSRLVGFVSAFAAMVVMIASAGSARADEAAPITVPSGVSYELIGRWDVDKLNQILTVDAPKVFDIAVTYTPATNAVRLYRVTYSSIVPEKNNKPIMATGLLAVPETDATSFPVMSYQHGSVYLKTQVPSFPDQSPETQLIIAQFAGQGYVVIGADYFGMGSSTEPEGFGVIASQQQASFDMLKAAQAVLDQMKLSTGKLFIGGWSQGGFATMAFLERLEKVDVKIDGAATASGPADVYSLLSGFLDFPRKNDAPSANLLYILSAFSFENYYGLPGLARSVIADGYYDLARKVYERQPYAFEDIPTDLRKLIRSDYFDPDFFANSAYGKIALATQAYRWIIKTPVHNYYGEADEVVSVGLARLVMTYQQGIGGGNNRVEAISTGPTDHRGTFATAVPLWKKWFDGQ</sequence>
<evidence type="ECO:0000313" key="3">
    <source>
        <dbReference type="EMBL" id="MDQ0436989.1"/>
    </source>
</evidence>